<dbReference type="PANTHER" id="PTHR42986:SF1">
    <property type="entry name" value="BENZALDEHYDE DEHYDROGENASE YFMT"/>
    <property type="match status" value="1"/>
</dbReference>
<dbReference type="RefSeq" id="WP_061173339.1">
    <property type="nucleotide sequence ID" value="NZ_FCOE02000002.1"/>
</dbReference>
<keyword evidence="2 5" id="KW-0560">Oxidoreductase</keyword>
<dbReference type="Gene3D" id="3.40.605.10">
    <property type="entry name" value="Aldehyde Dehydrogenase, Chain A, domain 1"/>
    <property type="match status" value="1"/>
</dbReference>
<dbReference type="InterPro" id="IPR016161">
    <property type="entry name" value="Ald_DH/histidinol_DH"/>
</dbReference>
<protein>
    <submittedName>
        <fullName evidence="7">Aldehyde dehydrogenase</fullName>
    </submittedName>
</protein>
<dbReference type="EMBL" id="FCOE02000002">
    <property type="protein sequence ID" value="SAK44876.1"/>
    <property type="molecule type" value="Genomic_DNA"/>
</dbReference>
<evidence type="ECO:0000256" key="3">
    <source>
        <dbReference type="ARBA" id="ARBA00023027"/>
    </source>
</evidence>
<dbReference type="InterPro" id="IPR029510">
    <property type="entry name" value="Ald_DH_CS_GLU"/>
</dbReference>
<comment type="caution">
    <text evidence="7">The sequence shown here is derived from an EMBL/GenBank/DDBJ whole genome shotgun (WGS) entry which is preliminary data.</text>
</comment>
<evidence type="ECO:0000256" key="1">
    <source>
        <dbReference type="ARBA" id="ARBA00009986"/>
    </source>
</evidence>
<evidence type="ECO:0000256" key="2">
    <source>
        <dbReference type="ARBA" id="ARBA00023002"/>
    </source>
</evidence>
<dbReference type="CDD" id="cd07152">
    <property type="entry name" value="ALDH_BenzADH"/>
    <property type="match status" value="1"/>
</dbReference>
<dbReference type="Gene3D" id="3.40.309.10">
    <property type="entry name" value="Aldehyde Dehydrogenase, Chain A, domain 2"/>
    <property type="match status" value="1"/>
</dbReference>
<dbReference type="FunFam" id="3.40.309.10:FF:000009">
    <property type="entry name" value="Aldehyde dehydrogenase A"/>
    <property type="match status" value="1"/>
</dbReference>
<evidence type="ECO:0000256" key="5">
    <source>
        <dbReference type="RuleBase" id="RU003345"/>
    </source>
</evidence>
<dbReference type="PROSITE" id="PS00687">
    <property type="entry name" value="ALDEHYDE_DEHYDR_GLU"/>
    <property type="match status" value="1"/>
</dbReference>
<reference evidence="7" key="1">
    <citation type="submission" date="2016-01" db="EMBL/GenBank/DDBJ databases">
        <authorList>
            <person name="Peeters C."/>
        </authorList>
    </citation>
    <scope>NUCLEOTIDE SEQUENCE [LARGE SCALE GENOMIC DNA]</scope>
    <source>
        <strain evidence="7">LMG 29323</strain>
    </source>
</reference>
<dbReference type="SUPFAM" id="SSF53720">
    <property type="entry name" value="ALDH-like"/>
    <property type="match status" value="1"/>
</dbReference>
<name>A0A157ZHB8_9BURK</name>
<proteinExistence type="inferred from homology"/>
<dbReference type="GO" id="GO:0016620">
    <property type="term" value="F:oxidoreductase activity, acting on the aldehyde or oxo group of donors, NAD or NADP as acceptor"/>
    <property type="evidence" value="ECO:0007669"/>
    <property type="project" value="InterPro"/>
</dbReference>
<evidence type="ECO:0000313" key="7">
    <source>
        <dbReference type="EMBL" id="SAK44876.1"/>
    </source>
</evidence>
<dbReference type="FunFam" id="3.40.605.10:FF:000007">
    <property type="entry name" value="NAD/NADP-dependent betaine aldehyde dehydrogenase"/>
    <property type="match status" value="1"/>
</dbReference>
<dbReference type="STRING" id="1777141.AWB80_00810"/>
<sequence>MSNEGNAHVWNARIHSNGWKTARGGTAFVIEPATGERIGVIGIGSPEDIDDAASSAAQAQEAWAATPFDQRAAIMREAARLLKERAHEINEWNVRECGSTRAKAEWELHAAYEQLQMAAALPMQPDGALYPSAIAHRMNLCRHVPVGTVGVIAPWNFPILLAMRSVAPALALGNAVILKPDPQSAVAGGLLLARVFEDAGLPPGVLHVIPGGPATGDALVRHPKVGMLSFTGSTGVGRSIGEICGRMLKKVALELGGNNAIVVLDDADVEAATSSAAWGAFLHQGQICMQTGRHLVHRSIVGQYAARLAERARNLTVGDPFKQQVHLGPLINEKQRDRIDGIVQTSVDAGATLLAGGRFSGLFYEPTVLAGVTPDMAAFREEIFGPVAPVTVFDSDDEAVELVNASDYGLAAAIHTRSMSRGLALSSRIRAGMVHLNDQTVNNEFHVPFGGMGASGNGGRFGGPANVHEFTQTQWVSVMDSPIRYPF</sequence>
<dbReference type="OrthoDB" id="6187633at2"/>
<gene>
    <name evidence="7" type="ORF">AWB80_00810</name>
</gene>
<feature type="domain" description="Aldehyde dehydrogenase" evidence="6">
    <location>
        <begin position="20"/>
        <end position="476"/>
    </location>
</feature>
<evidence type="ECO:0000256" key="4">
    <source>
        <dbReference type="PROSITE-ProRule" id="PRU10007"/>
    </source>
</evidence>
<keyword evidence="3" id="KW-0520">NAD</keyword>
<dbReference type="InterPro" id="IPR015590">
    <property type="entry name" value="Aldehyde_DH_dom"/>
</dbReference>
<keyword evidence="8" id="KW-1185">Reference proteome</keyword>
<organism evidence="7 8">
    <name type="scientific">Caballeronia pedi</name>
    <dbReference type="NCBI Taxonomy" id="1777141"/>
    <lineage>
        <taxon>Bacteria</taxon>
        <taxon>Pseudomonadati</taxon>
        <taxon>Pseudomonadota</taxon>
        <taxon>Betaproteobacteria</taxon>
        <taxon>Burkholderiales</taxon>
        <taxon>Burkholderiaceae</taxon>
        <taxon>Caballeronia</taxon>
    </lineage>
</organism>
<accession>A0A157ZHB8</accession>
<evidence type="ECO:0000259" key="6">
    <source>
        <dbReference type="Pfam" id="PF00171"/>
    </source>
</evidence>
<dbReference type="Pfam" id="PF00171">
    <property type="entry name" value="Aldedh"/>
    <property type="match status" value="1"/>
</dbReference>
<dbReference type="InterPro" id="IPR016163">
    <property type="entry name" value="Ald_DH_C"/>
</dbReference>
<comment type="similarity">
    <text evidence="1 5">Belongs to the aldehyde dehydrogenase family.</text>
</comment>
<evidence type="ECO:0000313" key="8">
    <source>
        <dbReference type="Proteomes" id="UP000054911"/>
    </source>
</evidence>
<dbReference type="PANTHER" id="PTHR42986">
    <property type="entry name" value="BENZALDEHYDE DEHYDROGENASE YFMT"/>
    <property type="match status" value="1"/>
</dbReference>
<dbReference type="InterPro" id="IPR016162">
    <property type="entry name" value="Ald_DH_N"/>
</dbReference>
<feature type="active site" evidence="4">
    <location>
        <position position="254"/>
    </location>
</feature>
<dbReference type="Proteomes" id="UP000054911">
    <property type="component" value="Unassembled WGS sequence"/>
</dbReference>
<dbReference type="AlphaFoldDB" id="A0A157ZHB8"/>